<gene>
    <name evidence="1" type="ORF">CVT26_004799</name>
</gene>
<dbReference type="OrthoDB" id="2269034at2759"/>
<dbReference type="Gene3D" id="1.20.1280.50">
    <property type="match status" value="1"/>
</dbReference>
<accession>A0A409XZM5</accession>
<reference evidence="1 2" key="1">
    <citation type="journal article" date="2018" name="Evol. Lett.">
        <title>Horizontal gene cluster transfer increased hallucinogenic mushroom diversity.</title>
        <authorList>
            <person name="Reynolds H.T."/>
            <person name="Vijayakumar V."/>
            <person name="Gluck-Thaler E."/>
            <person name="Korotkin H.B."/>
            <person name="Matheny P.B."/>
            <person name="Slot J.C."/>
        </authorList>
    </citation>
    <scope>NUCLEOTIDE SEQUENCE [LARGE SCALE GENOMIC DNA]</scope>
    <source>
        <strain evidence="1 2">SRW20</strain>
    </source>
</reference>
<comment type="caution">
    <text evidence="1">The sequence shown here is derived from an EMBL/GenBank/DDBJ whole genome shotgun (WGS) entry which is preliminary data.</text>
</comment>
<keyword evidence="2" id="KW-1185">Reference proteome</keyword>
<proteinExistence type="predicted"/>
<sequence length="499" mass="57002">MQERPISQDDGELANEAVNPSNLPLEILATIFTHCVEAHSNPFTHKIFDNYYQVSFSKFDCSAPLILSGVCQRWRDIMLNLPELWTSPNVYLNSASKLPLQQEILESWLDNSRTLPLHIGLCSELEGILEPIFDQVKARSSRWETLCLVMSPRNYARFLRGLTSTPFLKSLHLNASQDDTRPNVTSEELPKVALQKSVRLEELYIHGLWPSQVEISIWDNLTVFWTDHGTTNEVLEVLRQAKYLKNGTFHGLYPSHEQNTASLSRNKSLEYLELQTVFTSLILELVLDRLILPSLKKFIYIDEKFIFSTGDSTSMPLAHLRLFFDRSRCELQELVIKGHFLNPLNHEAVEVLQCLPSLRQLSLGSSRRRSLDRWDADEFFTNPATCVTLFESLPQLEVFRVSGARTFSWDALLAFLRLAYSTVTAQASRRVCIELELESDAQYAQPGEAHISRDVALQLAEMDWELNVSLSIRDKTSGDDLLQVSLTHHDSITSTLYQP</sequence>
<evidence type="ECO:0000313" key="1">
    <source>
        <dbReference type="EMBL" id="PPQ96163.1"/>
    </source>
</evidence>
<organism evidence="1 2">
    <name type="scientific">Gymnopilus dilepis</name>
    <dbReference type="NCBI Taxonomy" id="231916"/>
    <lineage>
        <taxon>Eukaryota</taxon>
        <taxon>Fungi</taxon>
        <taxon>Dikarya</taxon>
        <taxon>Basidiomycota</taxon>
        <taxon>Agaricomycotina</taxon>
        <taxon>Agaricomycetes</taxon>
        <taxon>Agaricomycetidae</taxon>
        <taxon>Agaricales</taxon>
        <taxon>Agaricineae</taxon>
        <taxon>Hymenogastraceae</taxon>
        <taxon>Gymnopilus</taxon>
    </lineage>
</organism>
<dbReference type="InterPro" id="IPR032675">
    <property type="entry name" value="LRR_dom_sf"/>
</dbReference>
<evidence type="ECO:0000313" key="2">
    <source>
        <dbReference type="Proteomes" id="UP000284706"/>
    </source>
</evidence>
<dbReference type="InParanoid" id="A0A409XZM5"/>
<dbReference type="Proteomes" id="UP000284706">
    <property type="component" value="Unassembled WGS sequence"/>
</dbReference>
<dbReference type="Gene3D" id="3.80.10.10">
    <property type="entry name" value="Ribonuclease Inhibitor"/>
    <property type="match status" value="1"/>
</dbReference>
<dbReference type="STRING" id="231916.A0A409XZM5"/>
<dbReference type="EMBL" id="NHYE01001392">
    <property type="protein sequence ID" value="PPQ96163.1"/>
    <property type="molecule type" value="Genomic_DNA"/>
</dbReference>
<dbReference type="AlphaFoldDB" id="A0A409XZM5"/>
<protein>
    <submittedName>
        <fullName evidence="1">Uncharacterized protein</fullName>
    </submittedName>
</protein>
<name>A0A409XZM5_9AGAR</name>